<sequence length="697" mass="73008">MPSRLAGVPAGRRTKWVVLVAWLILLMVGGALGGRLQGVTKNSADAYLPGAAEATKVIKLQKELHHEDGTVTLVSYERRGGVTPQDLAFARSAAAQLKGLSHVASVAGPITSQDGRAMQLVVPVSGDGDIVLKTIDDLREVVERGPPAGLDVRVTGPGGTMSDLIGVFMKVDGTLLLVTLAVVVVMLLLTYRSPFLWIVPLVSAGSAYMLSQGLVYLLAKAGLTVNSQSTAILAVLVFGAGTDYALLLIARYREELHRHEDRHEAMRIALRRAGPAVLASGATVTIALLCLLVAELNSTSGLGPVAAVGIVCALAAMTTLLPALLVALPRGVFWPVVPRFDARYADEPDALEKEHGVWTRVARFVSARPRIISVGGVLMLAALACGILSLRTGPISNAGQFVGTPDSVVGERALARHFPAGTGSPAVVIGPHEPGLRATIARTPGVSGVSDPVVVGGYEQYEATLSSAADTRAARDTVDRLRTAVHPLGAKVGGTTAVNLDTQRAAAHDNKVIIPIVLGVVFVILVLLLRALVAPLLLMATVVLSFAASLGVCGLVFTHVFGFEGADSGFPLEIFIFLVALGVDYNIFLMTRVREESQRIGTRPGVLRGLTVTGGVITSAGVVLAATFAGLATLPVTGTVEMAFAVAFGVLLDSLLIRSLLVPALTYDIGGRVWLPGRLAGDRDLRPDDRPMPQTVR</sequence>
<feature type="transmembrane region" description="Helical" evidence="7">
    <location>
        <begin position="167"/>
        <end position="189"/>
    </location>
</feature>
<keyword evidence="4 7" id="KW-0812">Transmembrane</keyword>
<feature type="transmembrane region" description="Helical" evidence="7">
    <location>
        <begin position="569"/>
        <end position="589"/>
    </location>
</feature>
<feature type="transmembrane region" description="Helical" evidence="7">
    <location>
        <begin position="610"/>
        <end position="636"/>
    </location>
</feature>
<dbReference type="PANTHER" id="PTHR33406">
    <property type="entry name" value="MEMBRANE PROTEIN MJ1562-RELATED"/>
    <property type="match status" value="1"/>
</dbReference>
<keyword evidence="10" id="KW-1185">Reference proteome</keyword>
<accession>A0ABP3GV69</accession>
<keyword evidence="5 7" id="KW-1133">Transmembrane helix</keyword>
<protein>
    <submittedName>
        <fullName evidence="9">MMPL family transporter</fullName>
    </submittedName>
</protein>
<name>A0ABP3GV69_9ACTN</name>
<comment type="similarity">
    <text evidence="2">Belongs to the resistance-nodulation-cell division (RND) (TC 2.A.6) family. MmpL subfamily.</text>
</comment>
<dbReference type="InterPro" id="IPR004869">
    <property type="entry name" value="MMPL_dom"/>
</dbReference>
<dbReference type="EMBL" id="BAAABM010000047">
    <property type="protein sequence ID" value="GAA0355198.1"/>
    <property type="molecule type" value="Genomic_DNA"/>
</dbReference>
<dbReference type="SUPFAM" id="SSF82866">
    <property type="entry name" value="Multidrug efflux transporter AcrB transmembrane domain"/>
    <property type="match status" value="2"/>
</dbReference>
<evidence type="ECO:0000256" key="7">
    <source>
        <dbReference type="SAM" id="Phobius"/>
    </source>
</evidence>
<dbReference type="InterPro" id="IPR050545">
    <property type="entry name" value="Mycobact_MmpL"/>
</dbReference>
<feature type="transmembrane region" description="Helical" evidence="7">
    <location>
        <begin position="306"/>
        <end position="328"/>
    </location>
</feature>
<evidence type="ECO:0000313" key="10">
    <source>
        <dbReference type="Proteomes" id="UP001501822"/>
    </source>
</evidence>
<dbReference type="PROSITE" id="PS50156">
    <property type="entry name" value="SSD"/>
    <property type="match status" value="1"/>
</dbReference>
<feature type="transmembrane region" description="Helical" evidence="7">
    <location>
        <begin position="536"/>
        <end position="557"/>
    </location>
</feature>
<comment type="caution">
    <text evidence="9">The sequence shown here is derived from an EMBL/GenBank/DDBJ whole genome shotgun (WGS) entry which is preliminary data.</text>
</comment>
<evidence type="ECO:0000259" key="8">
    <source>
        <dbReference type="PROSITE" id="PS50156"/>
    </source>
</evidence>
<evidence type="ECO:0000256" key="6">
    <source>
        <dbReference type="ARBA" id="ARBA00023136"/>
    </source>
</evidence>
<dbReference type="Gene3D" id="1.20.1640.10">
    <property type="entry name" value="Multidrug efflux transporter AcrB transmembrane domain"/>
    <property type="match status" value="2"/>
</dbReference>
<proteinExistence type="inferred from homology"/>
<dbReference type="InterPro" id="IPR000731">
    <property type="entry name" value="SSD"/>
</dbReference>
<evidence type="ECO:0000256" key="1">
    <source>
        <dbReference type="ARBA" id="ARBA00004651"/>
    </source>
</evidence>
<dbReference type="Proteomes" id="UP001501822">
    <property type="component" value="Unassembled WGS sequence"/>
</dbReference>
<evidence type="ECO:0000256" key="4">
    <source>
        <dbReference type="ARBA" id="ARBA00022692"/>
    </source>
</evidence>
<feature type="transmembrane region" description="Helical" evidence="7">
    <location>
        <begin position="371"/>
        <end position="390"/>
    </location>
</feature>
<feature type="transmembrane region" description="Helical" evidence="7">
    <location>
        <begin position="196"/>
        <end position="219"/>
    </location>
</feature>
<gene>
    <name evidence="9" type="ORF">GCM10010151_51000</name>
</gene>
<dbReference type="PANTHER" id="PTHR33406:SF6">
    <property type="entry name" value="MEMBRANE PROTEIN YDGH-RELATED"/>
    <property type="match status" value="1"/>
</dbReference>
<keyword evidence="3" id="KW-1003">Cell membrane</keyword>
<feature type="domain" description="SSD" evidence="8">
    <location>
        <begin position="196"/>
        <end position="327"/>
    </location>
</feature>
<feature type="transmembrane region" description="Helical" evidence="7">
    <location>
        <begin position="273"/>
        <end position="294"/>
    </location>
</feature>
<feature type="transmembrane region" description="Helical" evidence="7">
    <location>
        <begin position="512"/>
        <end position="529"/>
    </location>
</feature>
<feature type="transmembrane region" description="Helical" evidence="7">
    <location>
        <begin position="231"/>
        <end position="252"/>
    </location>
</feature>
<organism evidence="9 10">
    <name type="scientific">Actinoallomurus spadix</name>
    <dbReference type="NCBI Taxonomy" id="79912"/>
    <lineage>
        <taxon>Bacteria</taxon>
        <taxon>Bacillati</taxon>
        <taxon>Actinomycetota</taxon>
        <taxon>Actinomycetes</taxon>
        <taxon>Streptosporangiales</taxon>
        <taxon>Thermomonosporaceae</taxon>
        <taxon>Actinoallomurus</taxon>
    </lineage>
</organism>
<comment type="subcellular location">
    <subcellularLocation>
        <location evidence="1">Cell membrane</location>
        <topology evidence="1">Multi-pass membrane protein</topology>
    </subcellularLocation>
</comment>
<reference evidence="10" key="1">
    <citation type="journal article" date="2019" name="Int. J. Syst. Evol. Microbiol.">
        <title>The Global Catalogue of Microorganisms (GCM) 10K type strain sequencing project: providing services to taxonomists for standard genome sequencing and annotation.</title>
        <authorList>
            <consortium name="The Broad Institute Genomics Platform"/>
            <consortium name="The Broad Institute Genome Sequencing Center for Infectious Disease"/>
            <person name="Wu L."/>
            <person name="Ma J."/>
        </authorList>
    </citation>
    <scope>NUCLEOTIDE SEQUENCE [LARGE SCALE GENOMIC DNA]</scope>
    <source>
        <strain evidence="10">JCM 3146</strain>
    </source>
</reference>
<dbReference type="RefSeq" id="WP_252801919.1">
    <property type="nucleotide sequence ID" value="NZ_BAAABM010000047.1"/>
</dbReference>
<evidence type="ECO:0000313" key="9">
    <source>
        <dbReference type="EMBL" id="GAA0355198.1"/>
    </source>
</evidence>
<dbReference type="Pfam" id="PF03176">
    <property type="entry name" value="MMPL"/>
    <property type="match status" value="2"/>
</dbReference>
<keyword evidence="6 7" id="KW-0472">Membrane</keyword>
<evidence type="ECO:0000256" key="5">
    <source>
        <dbReference type="ARBA" id="ARBA00022989"/>
    </source>
</evidence>
<evidence type="ECO:0000256" key="2">
    <source>
        <dbReference type="ARBA" id="ARBA00010157"/>
    </source>
</evidence>
<feature type="transmembrane region" description="Helical" evidence="7">
    <location>
        <begin position="642"/>
        <end position="662"/>
    </location>
</feature>
<evidence type="ECO:0000256" key="3">
    <source>
        <dbReference type="ARBA" id="ARBA00022475"/>
    </source>
</evidence>